<comment type="caution">
    <text evidence="1">The sequence shown here is derived from an EMBL/GenBank/DDBJ whole genome shotgun (WGS) entry which is preliminary data.</text>
</comment>
<dbReference type="AlphaFoldDB" id="A0A1J5RPD2"/>
<sequence>MILFLDFDGVLHPEDRDAVAFCQAHLLWQILRACPHVQVVFSTSWREVQTMNELVEFVTHGGGEDLRPRFIGTTPKVITDPQANFHRSREAECLAWLEMNGHIETPWLAIDDTDHWFSPSSTNLHLTNYKVGLTEADVEALIAKLNAPK</sequence>
<evidence type="ECO:0008006" key="2">
    <source>
        <dbReference type="Google" id="ProtNLM"/>
    </source>
</evidence>
<gene>
    <name evidence="1" type="ORF">GALL_203600</name>
</gene>
<accession>A0A1J5RPD2</accession>
<name>A0A1J5RPD2_9ZZZZ</name>
<evidence type="ECO:0000313" key="1">
    <source>
        <dbReference type="EMBL" id="OIQ97601.1"/>
    </source>
</evidence>
<reference evidence="1" key="1">
    <citation type="submission" date="2016-10" db="EMBL/GenBank/DDBJ databases">
        <title>Sequence of Gallionella enrichment culture.</title>
        <authorList>
            <person name="Poehlein A."/>
            <person name="Muehling M."/>
            <person name="Daniel R."/>
        </authorList>
    </citation>
    <scope>NUCLEOTIDE SEQUENCE</scope>
</reference>
<protein>
    <recommendedName>
        <fullName evidence="2">FCP1 homology domain-containing protein</fullName>
    </recommendedName>
</protein>
<organism evidence="1">
    <name type="scientific">mine drainage metagenome</name>
    <dbReference type="NCBI Taxonomy" id="410659"/>
    <lineage>
        <taxon>unclassified sequences</taxon>
        <taxon>metagenomes</taxon>
        <taxon>ecological metagenomes</taxon>
    </lineage>
</organism>
<proteinExistence type="predicted"/>
<dbReference type="EMBL" id="MLJW01000130">
    <property type="protein sequence ID" value="OIQ97601.1"/>
    <property type="molecule type" value="Genomic_DNA"/>
</dbReference>
<dbReference type="Pfam" id="PF18143">
    <property type="entry name" value="HAD_SAK_2"/>
    <property type="match status" value="1"/>
</dbReference>